<evidence type="ECO:0000313" key="2">
    <source>
        <dbReference type="Proteomes" id="UP000736328"/>
    </source>
</evidence>
<dbReference type="EMBL" id="JACQXR010000054">
    <property type="protein sequence ID" value="MBI4726479.1"/>
    <property type="molecule type" value="Genomic_DNA"/>
</dbReference>
<comment type="caution">
    <text evidence="1">The sequence shown here is derived from an EMBL/GenBank/DDBJ whole genome shotgun (WGS) entry which is preliminary data.</text>
</comment>
<organism evidence="1 2">
    <name type="scientific">candidate division TA06 bacterium</name>
    <dbReference type="NCBI Taxonomy" id="2250710"/>
    <lineage>
        <taxon>Bacteria</taxon>
        <taxon>Bacteria division TA06</taxon>
    </lineage>
</organism>
<accession>A0A933IA25</accession>
<dbReference type="Gene3D" id="3.30.70.1230">
    <property type="entry name" value="Nucleotide cyclase"/>
    <property type="match status" value="1"/>
</dbReference>
<reference evidence="1" key="1">
    <citation type="submission" date="2020-07" db="EMBL/GenBank/DDBJ databases">
        <title>Huge and variable diversity of episymbiotic CPR bacteria and DPANN archaea in groundwater ecosystems.</title>
        <authorList>
            <person name="He C.Y."/>
            <person name="Keren R."/>
            <person name="Whittaker M."/>
            <person name="Farag I.F."/>
            <person name="Doudna J."/>
            <person name="Cate J.H.D."/>
            <person name="Banfield J.F."/>
        </authorList>
    </citation>
    <scope>NUCLEOTIDE SEQUENCE</scope>
    <source>
        <strain evidence="1">NC_groundwater_1520_Pr4_B-0.1um_53_5</strain>
    </source>
</reference>
<protein>
    <submittedName>
        <fullName evidence="1">Uncharacterized protein</fullName>
    </submittedName>
</protein>
<evidence type="ECO:0000313" key="1">
    <source>
        <dbReference type="EMBL" id="MBI4726479.1"/>
    </source>
</evidence>
<dbReference type="InterPro" id="IPR029787">
    <property type="entry name" value="Nucleotide_cyclase"/>
</dbReference>
<dbReference type="Proteomes" id="UP000736328">
    <property type="component" value="Unassembled WGS sequence"/>
</dbReference>
<dbReference type="AlphaFoldDB" id="A0A933IA25"/>
<name>A0A933IA25_UNCT6</name>
<gene>
    <name evidence="1" type="ORF">HY768_04510</name>
</gene>
<sequence>MADISVQIAELEKQAALAGRYFGKLEEAWGRSAEARNLLKGLENYLNENQINAGFLKIFSEGPEPGVIYVELPRGARDFHGQAAQLLLDCCLAEFTGGGEGSWSKWREFGQNIYYGIIEELYSNFVSSKAHLALVFELSYRQLMLEAAQVWWDGQSEQALRLRPAIDRRLGLEITGLLKPLRQKVLSPKRVGTGMLDNLTDRSWDAPIGPEGGQAKEMSFLLWEHNLNPWLFTRIFYLLYTDQIKAEEELLWEKINSANVTKPEEIISLITEKLPQASELAVKEIQKLVIKKSLELETRVNTELLEMQKYSARIKKQTQDLVMQNNAEMNKAVDGKFSSESLITLSAKVSDSLVQFQRGLFSQLWHLGDLERKERNLQGYLEKTRYLQKMPSKELLAMLTSKAQDPSLNLQQHLTQFKLYSLHIDNKWEEWSQKHSQELMELFYQAVNLAQGRVGPLERDFPKRNPKDPQYQKVKQELEEAQNDLKALEGLVEERGGGRLYHVERIITGYRSFLKETAEPLIFCRRLSQLVKLWPPLLVKDPPLMRQQELFDEVRYLNESLKNTSRHCIMAAQGKVCSLPQLVGEHTRELRSRLLKRYGRNIAVMMYDIRGSSFMSAKLNQAEREREIKNKLGYLIAQVIKQHGGMLIKDTGDGGLAWFGENGPELYEKCYKEMAGAKGMRIRHSIAAGAELNLLPSAESSRLAADCACQMLKTAERFIQDNFSNYREWFKEAKEREILHQGTNYAVLPPEFKALFRLGVGICSGEPGREVSLSFNAAGDLDLCGTLVNDASLLTAGRDPMRSVVMLDQGACFNLLLNSERFEPVYQKEFVAGNISGPEAWEKSLWEAYGLAGAVLPDGHYHFPAADFEIMRVGLKTAIKSENEKSQSLKFGSVSGSLAVGDEGSLYQMEDRAEVKLVYELKPNL</sequence>
<dbReference type="SUPFAM" id="SSF55073">
    <property type="entry name" value="Nucleotide cyclase"/>
    <property type="match status" value="1"/>
</dbReference>
<proteinExistence type="predicted"/>